<dbReference type="EMBL" id="JABFUD020000012">
    <property type="protein sequence ID" value="KAI5072491.1"/>
    <property type="molecule type" value="Genomic_DNA"/>
</dbReference>
<dbReference type="GO" id="GO:0005634">
    <property type="term" value="C:nucleus"/>
    <property type="evidence" value="ECO:0007669"/>
    <property type="project" value="UniProtKB-SubCell"/>
</dbReference>
<comment type="caution">
    <text evidence="10">The sequence shown here is derived from an EMBL/GenBank/DDBJ whole genome shotgun (WGS) entry which is preliminary data.</text>
</comment>
<organism evidence="10 11">
    <name type="scientific">Adiantum capillus-veneris</name>
    <name type="common">Maidenhair fern</name>
    <dbReference type="NCBI Taxonomy" id="13818"/>
    <lineage>
        <taxon>Eukaryota</taxon>
        <taxon>Viridiplantae</taxon>
        <taxon>Streptophyta</taxon>
        <taxon>Embryophyta</taxon>
        <taxon>Tracheophyta</taxon>
        <taxon>Polypodiopsida</taxon>
        <taxon>Polypodiidae</taxon>
        <taxon>Polypodiales</taxon>
        <taxon>Pteridineae</taxon>
        <taxon>Pteridaceae</taxon>
        <taxon>Vittarioideae</taxon>
        <taxon>Adiantum</taxon>
    </lineage>
</organism>
<keyword evidence="2" id="KW-0677">Repeat</keyword>
<accession>A0A9D4ZGZ4</accession>
<dbReference type="Gene3D" id="1.10.10.60">
    <property type="entry name" value="Homeodomain-like"/>
    <property type="match status" value="2"/>
</dbReference>
<reference evidence="10" key="1">
    <citation type="submission" date="2021-01" db="EMBL/GenBank/DDBJ databases">
        <title>Adiantum capillus-veneris genome.</title>
        <authorList>
            <person name="Fang Y."/>
            <person name="Liao Q."/>
        </authorList>
    </citation>
    <scope>NUCLEOTIDE SEQUENCE</scope>
    <source>
        <strain evidence="10">H3</strain>
        <tissue evidence="10">Leaf</tissue>
    </source>
</reference>
<evidence type="ECO:0000256" key="6">
    <source>
        <dbReference type="ARBA" id="ARBA00023242"/>
    </source>
</evidence>
<dbReference type="SUPFAM" id="SSF46689">
    <property type="entry name" value="Homeodomain-like"/>
    <property type="match status" value="1"/>
</dbReference>
<dbReference type="AlphaFoldDB" id="A0A9D4ZGZ4"/>
<dbReference type="OrthoDB" id="2143914at2759"/>
<dbReference type="InterPro" id="IPR009057">
    <property type="entry name" value="Homeodomain-like_sf"/>
</dbReference>
<feature type="domain" description="HTH myb-type" evidence="9">
    <location>
        <begin position="1"/>
        <end position="55"/>
    </location>
</feature>
<evidence type="ECO:0000313" key="11">
    <source>
        <dbReference type="Proteomes" id="UP000886520"/>
    </source>
</evidence>
<evidence type="ECO:0000256" key="1">
    <source>
        <dbReference type="ARBA" id="ARBA00004123"/>
    </source>
</evidence>
<dbReference type="Pfam" id="PF00249">
    <property type="entry name" value="Myb_DNA-binding"/>
    <property type="match status" value="2"/>
</dbReference>
<dbReference type="GO" id="GO:0003677">
    <property type="term" value="F:DNA binding"/>
    <property type="evidence" value="ECO:0007669"/>
    <property type="project" value="UniProtKB-KW"/>
</dbReference>
<feature type="region of interest" description="Disordered" evidence="7">
    <location>
        <begin position="112"/>
        <end position="138"/>
    </location>
</feature>
<keyword evidence="5" id="KW-0804">Transcription</keyword>
<evidence type="ECO:0000256" key="5">
    <source>
        <dbReference type="ARBA" id="ARBA00023163"/>
    </source>
</evidence>
<dbReference type="InterPro" id="IPR001005">
    <property type="entry name" value="SANT/Myb"/>
</dbReference>
<dbReference type="InterPro" id="IPR017930">
    <property type="entry name" value="Myb_dom"/>
</dbReference>
<evidence type="ECO:0000256" key="3">
    <source>
        <dbReference type="ARBA" id="ARBA00023015"/>
    </source>
</evidence>
<evidence type="ECO:0000256" key="4">
    <source>
        <dbReference type="ARBA" id="ARBA00023125"/>
    </source>
</evidence>
<evidence type="ECO:0000256" key="2">
    <source>
        <dbReference type="ARBA" id="ARBA00022737"/>
    </source>
</evidence>
<evidence type="ECO:0000259" key="9">
    <source>
        <dbReference type="PROSITE" id="PS51294"/>
    </source>
</evidence>
<dbReference type="PROSITE" id="PS51294">
    <property type="entry name" value="HTH_MYB"/>
    <property type="match status" value="2"/>
</dbReference>
<feature type="domain" description="Myb-like" evidence="8">
    <location>
        <begin position="52"/>
        <end position="102"/>
    </location>
</feature>
<dbReference type="CDD" id="cd00167">
    <property type="entry name" value="SANT"/>
    <property type="match status" value="2"/>
</dbReference>
<feature type="domain" description="HTH myb-type" evidence="9">
    <location>
        <begin position="56"/>
        <end position="106"/>
    </location>
</feature>
<keyword evidence="4" id="KW-0238">DNA-binding</keyword>
<evidence type="ECO:0000259" key="8">
    <source>
        <dbReference type="PROSITE" id="PS50090"/>
    </source>
</evidence>
<dbReference type="SMART" id="SM00717">
    <property type="entry name" value="SANT"/>
    <property type="match status" value="2"/>
</dbReference>
<comment type="subcellular location">
    <subcellularLocation>
        <location evidence="1">Nucleus</location>
    </subcellularLocation>
</comment>
<dbReference type="InterPro" id="IPR051953">
    <property type="entry name" value="Plant_SW-associated_TFs"/>
</dbReference>
<evidence type="ECO:0000256" key="7">
    <source>
        <dbReference type="SAM" id="MobiDB-lite"/>
    </source>
</evidence>
<feature type="domain" description="Myb-like" evidence="8">
    <location>
        <begin position="1"/>
        <end position="51"/>
    </location>
</feature>
<dbReference type="PANTHER" id="PTHR47997">
    <property type="entry name" value="MYB DOMAIN PROTEIN 55"/>
    <property type="match status" value="1"/>
</dbReference>
<sequence length="387" mass="43253">MMRKGLWSPEEDEKLKRCISKYVNGSWNDIAKKAGLQRCGRSCRQRWLNHLRPGLRKEKFSKDEVKQVMELQARLGNRWSEIAGHLRGRTDNEVKNLWNTVIKRRLVTLQPTPTRLQEEGESSTHTTSSQSASSSTWSLHVSPSATDVEICSTFPPMGTFNVDDQPYPSHLTTINNPNVPNVDQSLNLDTSNHPNLGQFVEPVQSPQREDFKEVSFLPHFVPHSPSFDLALPSQSHTSLSFPPIFATLDPNWSSAAKLIDFDPNTSNTSIDHNLDKECAVALSALSSSMETQATSSAEGLGLKSLLLPQQYGTNLKAYKDVPYFASTPVLWNIHDLEFDNASANMEMSKQAHESFSSILPSNQIGLFDEKECTQDIVGYLLCNGGYI</sequence>
<protein>
    <submittedName>
        <fullName evidence="10">Uncharacterized protein</fullName>
    </submittedName>
</protein>
<dbReference type="PROSITE" id="PS50090">
    <property type="entry name" value="MYB_LIKE"/>
    <property type="match status" value="2"/>
</dbReference>
<keyword evidence="6" id="KW-0539">Nucleus</keyword>
<name>A0A9D4ZGZ4_ADICA</name>
<proteinExistence type="predicted"/>
<gene>
    <name evidence="10" type="ORF">GOP47_0012597</name>
</gene>
<keyword evidence="3" id="KW-0805">Transcription regulation</keyword>
<feature type="compositionally biased region" description="Low complexity" evidence="7">
    <location>
        <begin position="123"/>
        <end position="138"/>
    </location>
</feature>
<dbReference type="Proteomes" id="UP000886520">
    <property type="component" value="Chromosome 12"/>
</dbReference>
<keyword evidence="11" id="KW-1185">Reference proteome</keyword>
<evidence type="ECO:0000313" key="10">
    <source>
        <dbReference type="EMBL" id="KAI5072491.1"/>
    </source>
</evidence>